<dbReference type="Gene3D" id="1.10.579.10">
    <property type="entry name" value="DNA Cyclobutane Dipyrimidine Photolyase, subunit A, domain 3"/>
    <property type="match status" value="1"/>
</dbReference>
<accession>A0ABW3AVD3</accession>
<gene>
    <name evidence="1" type="ORF">ACFQZX_14490</name>
</gene>
<dbReference type="InterPro" id="IPR036134">
    <property type="entry name" value="Crypto/Photolyase_FAD-like_sf"/>
</dbReference>
<dbReference type="PANTHER" id="PTHR38657:SF1">
    <property type="entry name" value="SLR1343 PROTEIN"/>
    <property type="match status" value="1"/>
</dbReference>
<proteinExistence type="predicted"/>
<dbReference type="InterPro" id="IPR007357">
    <property type="entry name" value="PhrB-like"/>
</dbReference>
<dbReference type="InterPro" id="IPR014729">
    <property type="entry name" value="Rossmann-like_a/b/a_fold"/>
</dbReference>
<comment type="caution">
    <text evidence="1">The sequence shown here is derived from an EMBL/GenBank/DDBJ whole genome shotgun (WGS) entry which is preliminary data.</text>
</comment>
<evidence type="ECO:0000313" key="1">
    <source>
        <dbReference type="EMBL" id="MFD0794832.1"/>
    </source>
</evidence>
<dbReference type="EMBL" id="JBHTHZ010000013">
    <property type="protein sequence ID" value="MFD0794832.1"/>
    <property type="molecule type" value="Genomic_DNA"/>
</dbReference>
<reference evidence="2" key="1">
    <citation type="journal article" date="2019" name="Int. J. Syst. Evol. Microbiol.">
        <title>The Global Catalogue of Microorganisms (GCM) 10K type strain sequencing project: providing services to taxonomists for standard genome sequencing and annotation.</title>
        <authorList>
            <consortium name="The Broad Institute Genomics Platform"/>
            <consortium name="The Broad Institute Genome Sequencing Center for Infectious Disease"/>
            <person name="Wu L."/>
            <person name="Ma J."/>
        </authorList>
    </citation>
    <scope>NUCLEOTIDE SEQUENCE [LARGE SCALE GENOMIC DNA]</scope>
    <source>
        <strain evidence="2">CCUG 61484</strain>
    </source>
</reference>
<dbReference type="Gene3D" id="1.25.40.80">
    <property type="match status" value="1"/>
</dbReference>
<dbReference type="SUPFAM" id="SSF48173">
    <property type="entry name" value="Cryptochrome/photolyase FAD-binding domain"/>
    <property type="match status" value="1"/>
</dbReference>
<dbReference type="Pfam" id="PF04244">
    <property type="entry name" value="DPRP"/>
    <property type="match status" value="1"/>
</dbReference>
<dbReference type="RefSeq" id="WP_377116618.1">
    <property type="nucleotide sequence ID" value="NZ_JBHTHZ010000013.1"/>
</dbReference>
<keyword evidence="2" id="KW-1185">Reference proteome</keyword>
<dbReference type="Gene3D" id="3.40.50.620">
    <property type="entry name" value="HUPs"/>
    <property type="match status" value="1"/>
</dbReference>
<protein>
    <submittedName>
        <fullName evidence="1">Cryptochrome/photolyase family protein</fullName>
    </submittedName>
</protein>
<sequence length="505" mass="59428">MQPNSVTVIFPHQLFEKHPAVQKGSAVYLMEEDLYFNQYKFNKKKLVLHRASMKYYADFLAEKGVKIEYIEASNKLCDIRQLVTNLAEQGIENIHYAHVADDWLEKRLRNSCNKVNIPLTRHRSPNYLNDADDIADYFNSKSSYFQTDFYIAQRKQRNILLEANDKPIGGKWTYDSDNRRKFPKNGTVPVLDVPPLNKYVTEAIEWVNKYYPENYGDTESSFGNLGGFYPVTHAEAHKWLDNFLEQRLYNFGVYEDAMVNSESFLYHSVLSPMINIGLLNPQEVIDKALDFAADRNVPLNSLEGFIRQVMGWREYIHLVYEREGVKQRTTNYWGFKRKIPQTFWKGETGIAPVDMVIKRVLHTGYSHHIERLMVLGNFMLLCEFDPDDVYRWFMEMYIDAYDWVMVPNTYGMTQFADGGLMMTKPYISGSNYLMKMGDWPKGDWQKVWDGLFWRFMHVHRDFFNQNPRLAMLVNSFNKMDAEKRNTHLNNAEKFLASLDSQQHDK</sequence>
<dbReference type="Proteomes" id="UP001597010">
    <property type="component" value="Unassembled WGS sequence"/>
</dbReference>
<dbReference type="PANTHER" id="PTHR38657">
    <property type="entry name" value="SLR1343 PROTEIN"/>
    <property type="match status" value="1"/>
</dbReference>
<evidence type="ECO:0000313" key="2">
    <source>
        <dbReference type="Proteomes" id="UP001597010"/>
    </source>
</evidence>
<organism evidence="1 2">
    <name type="scientific">Mucilaginibacter litoreus</name>
    <dbReference type="NCBI Taxonomy" id="1048221"/>
    <lineage>
        <taxon>Bacteria</taxon>
        <taxon>Pseudomonadati</taxon>
        <taxon>Bacteroidota</taxon>
        <taxon>Sphingobacteriia</taxon>
        <taxon>Sphingobacteriales</taxon>
        <taxon>Sphingobacteriaceae</taxon>
        <taxon>Mucilaginibacter</taxon>
    </lineage>
</organism>
<dbReference type="InterPro" id="IPR052551">
    <property type="entry name" value="UV-DNA_repair_photolyase"/>
</dbReference>
<name>A0ABW3AVD3_9SPHI</name>
<dbReference type="Gene3D" id="1.10.10.1710">
    <property type="entry name" value="Deoxyribodipyrimidine photolyase-related"/>
    <property type="match status" value="1"/>
</dbReference>